<dbReference type="Proteomes" id="UP000295719">
    <property type="component" value="Unassembled WGS sequence"/>
</dbReference>
<dbReference type="RefSeq" id="WP_131865868.1">
    <property type="nucleotide sequence ID" value="NZ_SMCR01000006.1"/>
</dbReference>
<dbReference type="AlphaFoldDB" id="A0A4R3YS38"/>
<dbReference type="InterPro" id="IPR009921">
    <property type="entry name" value="YehS-like"/>
</dbReference>
<keyword evidence="2" id="KW-1185">Reference proteome</keyword>
<sequence length="169" mass="19183">MLNNDVLRSLRYMLKMNNDHLVDILSSMEMAIPAVQMANFVKKEEEPGFVACPDVVMGYFLDGLIIRLRGTDQDRPAPKPERRINNNIILKKLRVAFSLKTTDIAEILASQDFRVSQPELSAMLRAPDHKNYRECGDQLLRYFLKGLTARIRQAPSGGLTTPSHSLKIK</sequence>
<dbReference type="PANTHER" id="PTHR37805">
    <property type="entry name" value="CYTOPLASMIC PROTEIN-RELATED"/>
    <property type="match status" value="1"/>
</dbReference>
<dbReference type="Pfam" id="PF07308">
    <property type="entry name" value="DUF1456"/>
    <property type="match status" value="2"/>
</dbReference>
<proteinExistence type="predicted"/>
<name>A0A4R3YS38_9GAMM</name>
<accession>A0A4R3YS38</accession>
<organism evidence="1 2">
    <name type="scientific">Biostraticola tofi</name>
    <dbReference type="NCBI Taxonomy" id="466109"/>
    <lineage>
        <taxon>Bacteria</taxon>
        <taxon>Pseudomonadati</taxon>
        <taxon>Pseudomonadota</taxon>
        <taxon>Gammaproteobacteria</taxon>
        <taxon>Enterobacterales</taxon>
        <taxon>Bruguierivoracaceae</taxon>
        <taxon>Biostraticola</taxon>
    </lineage>
</organism>
<evidence type="ECO:0000313" key="1">
    <source>
        <dbReference type="EMBL" id="TCV95182.1"/>
    </source>
</evidence>
<dbReference type="OrthoDB" id="9788465at2"/>
<comment type="caution">
    <text evidence="1">The sequence shown here is derived from an EMBL/GenBank/DDBJ whole genome shotgun (WGS) entry which is preliminary data.</text>
</comment>
<reference evidence="1 2" key="1">
    <citation type="submission" date="2019-03" db="EMBL/GenBank/DDBJ databases">
        <title>Genomic Encyclopedia of Type Strains, Phase IV (KMG-IV): sequencing the most valuable type-strain genomes for metagenomic binning, comparative biology and taxonomic classification.</title>
        <authorList>
            <person name="Goeker M."/>
        </authorList>
    </citation>
    <scope>NUCLEOTIDE SEQUENCE [LARGE SCALE GENOMIC DNA]</scope>
    <source>
        <strain evidence="1 2">DSM 19580</strain>
    </source>
</reference>
<dbReference type="EMBL" id="SMCR01000006">
    <property type="protein sequence ID" value="TCV95182.1"/>
    <property type="molecule type" value="Genomic_DNA"/>
</dbReference>
<gene>
    <name evidence="1" type="ORF">EDC52_106113</name>
</gene>
<protein>
    <submittedName>
        <fullName evidence="1">Uncharacterized protein YehS (DUF1456 family)</fullName>
    </submittedName>
</protein>
<evidence type="ECO:0000313" key="2">
    <source>
        <dbReference type="Proteomes" id="UP000295719"/>
    </source>
</evidence>
<dbReference type="PANTHER" id="PTHR37805:SF1">
    <property type="entry name" value="CYTOPLASMIC PROTEIN"/>
    <property type="match status" value="1"/>
</dbReference>